<keyword evidence="4" id="KW-0997">Cell inner membrane</keyword>
<dbReference type="PANTHER" id="PTHR35011">
    <property type="entry name" value="2,3-DIKETO-L-GULONATE TRAP TRANSPORTER SMALL PERMEASE PROTEIN YIAM"/>
    <property type="match status" value="1"/>
</dbReference>
<evidence type="ECO:0000256" key="3">
    <source>
        <dbReference type="ARBA" id="ARBA00022475"/>
    </source>
</evidence>
<feature type="domain" description="Tripartite ATP-independent periplasmic transporters DctQ component" evidence="9">
    <location>
        <begin position="29"/>
        <end position="155"/>
    </location>
</feature>
<evidence type="ECO:0000256" key="6">
    <source>
        <dbReference type="ARBA" id="ARBA00022989"/>
    </source>
</evidence>
<feature type="transmembrane region" description="Helical" evidence="8">
    <location>
        <begin position="131"/>
        <end position="153"/>
    </location>
</feature>
<keyword evidence="5 8" id="KW-0812">Transmembrane</keyword>
<dbReference type="InterPro" id="IPR007387">
    <property type="entry name" value="TRAP_DctQ"/>
</dbReference>
<dbReference type="GO" id="GO:0022857">
    <property type="term" value="F:transmembrane transporter activity"/>
    <property type="evidence" value="ECO:0007669"/>
    <property type="project" value="TreeGrafter"/>
</dbReference>
<evidence type="ECO:0000256" key="5">
    <source>
        <dbReference type="ARBA" id="ARBA00022692"/>
    </source>
</evidence>
<dbReference type="InterPro" id="IPR055348">
    <property type="entry name" value="DctQ"/>
</dbReference>
<evidence type="ECO:0000256" key="2">
    <source>
        <dbReference type="ARBA" id="ARBA00022448"/>
    </source>
</evidence>
<sequence length="202" mass="22127">MLAVFLRLEHQLTRLAMLIAVAMLAISVTLSFYQVLTRFVFNAPSTWTEVASRAAMIWCVFMAAAATFRGGYMMAVEVVYKVVPARFLTLLEVAIVLCCLLVLGVLIHYGIQMTIRVSNQTMSGMNISMAWAYAAIPTGASFAIVAVVARLLAQLSGREKVGPENSEISPEAELIDDKLLEAELLKAEHLKEGHLSKRGPQP</sequence>
<feature type="transmembrane region" description="Helical" evidence="8">
    <location>
        <begin position="87"/>
        <end position="111"/>
    </location>
</feature>
<dbReference type="GO" id="GO:0015740">
    <property type="term" value="P:C4-dicarboxylate transport"/>
    <property type="evidence" value="ECO:0007669"/>
    <property type="project" value="TreeGrafter"/>
</dbReference>
<keyword evidence="6 8" id="KW-1133">Transmembrane helix</keyword>
<gene>
    <name evidence="10" type="ORF">LCGC14_0056530</name>
</gene>
<feature type="transmembrane region" description="Helical" evidence="8">
    <location>
        <begin position="12"/>
        <end position="35"/>
    </location>
</feature>
<evidence type="ECO:0000259" key="9">
    <source>
        <dbReference type="Pfam" id="PF04290"/>
    </source>
</evidence>
<dbReference type="EMBL" id="LAZR01000013">
    <property type="protein sequence ID" value="KKO07085.1"/>
    <property type="molecule type" value="Genomic_DNA"/>
</dbReference>
<evidence type="ECO:0000256" key="7">
    <source>
        <dbReference type="ARBA" id="ARBA00023136"/>
    </source>
</evidence>
<dbReference type="AlphaFoldDB" id="A0A0F9VSN5"/>
<keyword evidence="2" id="KW-0813">Transport</keyword>
<comment type="subcellular location">
    <subcellularLocation>
        <location evidence="1">Cell inner membrane</location>
        <topology evidence="1">Multi-pass membrane protein</topology>
    </subcellularLocation>
</comment>
<evidence type="ECO:0000256" key="4">
    <source>
        <dbReference type="ARBA" id="ARBA00022519"/>
    </source>
</evidence>
<keyword evidence="3" id="KW-1003">Cell membrane</keyword>
<evidence type="ECO:0000256" key="1">
    <source>
        <dbReference type="ARBA" id="ARBA00004429"/>
    </source>
</evidence>
<dbReference type="GO" id="GO:0005886">
    <property type="term" value="C:plasma membrane"/>
    <property type="evidence" value="ECO:0007669"/>
    <property type="project" value="UniProtKB-SubCell"/>
</dbReference>
<dbReference type="Pfam" id="PF04290">
    <property type="entry name" value="DctQ"/>
    <property type="match status" value="1"/>
</dbReference>
<name>A0A0F9VSN5_9ZZZZ</name>
<proteinExistence type="predicted"/>
<keyword evidence="7 8" id="KW-0472">Membrane</keyword>
<evidence type="ECO:0000256" key="8">
    <source>
        <dbReference type="SAM" id="Phobius"/>
    </source>
</evidence>
<comment type="caution">
    <text evidence="10">The sequence shown here is derived from an EMBL/GenBank/DDBJ whole genome shotgun (WGS) entry which is preliminary data.</text>
</comment>
<protein>
    <recommendedName>
        <fullName evidence="9">Tripartite ATP-independent periplasmic transporters DctQ component domain-containing protein</fullName>
    </recommendedName>
</protein>
<dbReference type="PANTHER" id="PTHR35011:SF11">
    <property type="entry name" value="TRAP TRANSPORTER SMALL PERMEASE PROTEIN"/>
    <property type="match status" value="1"/>
</dbReference>
<accession>A0A0F9VSN5</accession>
<feature type="transmembrane region" description="Helical" evidence="8">
    <location>
        <begin position="55"/>
        <end position="75"/>
    </location>
</feature>
<evidence type="ECO:0000313" key="10">
    <source>
        <dbReference type="EMBL" id="KKO07085.1"/>
    </source>
</evidence>
<reference evidence="10" key="1">
    <citation type="journal article" date="2015" name="Nature">
        <title>Complex archaea that bridge the gap between prokaryotes and eukaryotes.</title>
        <authorList>
            <person name="Spang A."/>
            <person name="Saw J.H."/>
            <person name="Jorgensen S.L."/>
            <person name="Zaremba-Niedzwiedzka K."/>
            <person name="Martijn J."/>
            <person name="Lind A.E."/>
            <person name="van Eijk R."/>
            <person name="Schleper C."/>
            <person name="Guy L."/>
            <person name="Ettema T.J."/>
        </authorList>
    </citation>
    <scope>NUCLEOTIDE SEQUENCE</scope>
</reference>
<organism evidence="10">
    <name type="scientific">marine sediment metagenome</name>
    <dbReference type="NCBI Taxonomy" id="412755"/>
    <lineage>
        <taxon>unclassified sequences</taxon>
        <taxon>metagenomes</taxon>
        <taxon>ecological metagenomes</taxon>
    </lineage>
</organism>